<feature type="region of interest" description="Disordered" evidence="1">
    <location>
        <begin position="47"/>
        <end position="66"/>
    </location>
</feature>
<dbReference type="EMBL" id="CANTUW010000015">
    <property type="protein sequence ID" value="CAI7934938.1"/>
    <property type="molecule type" value="Genomic_DNA"/>
</dbReference>
<name>A0AA35QQ90_9SAUR</name>
<comment type="caution">
    <text evidence="2">The sequence shown here is derived from an EMBL/GenBank/DDBJ whole genome shotgun (WGS) entry which is preliminary data.</text>
</comment>
<organism evidence="2 3">
    <name type="scientific">Podarcis lilfordi</name>
    <name type="common">Lilford's wall lizard</name>
    <dbReference type="NCBI Taxonomy" id="74358"/>
    <lineage>
        <taxon>Eukaryota</taxon>
        <taxon>Metazoa</taxon>
        <taxon>Chordata</taxon>
        <taxon>Craniata</taxon>
        <taxon>Vertebrata</taxon>
        <taxon>Euteleostomi</taxon>
        <taxon>Lepidosauria</taxon>
        <taxon>Squamata</taxon>
        <taxon>Bifurcata</taxon>
        <taxon>Unidentata</taxon>
        <taxon>Episquamata</taxon>
        <taxon>Laterata</taxon>
        <taxon>Lacertibaenia</taxon>
        <taxon>Lacertidae</taxon>
        <taxon>Podarcis</taxon>
    </lineage>
</organism>
<evidence type="ECO:0000313" key="2">
    <source>
        <dbReference type="EMBL" id="CAI7934938.1"/>
    </source>
</evidence>
<proteinExistence type="predicted"/>
<sequence>MLQGRKGESRARTKSQRTHFQDRQCLWLEALHTRCAYTGQRLPVLAQDSLSSHSEEGDGEERQNSG</sequence>
<dbReference type="AlphaFoldDB" id="A0AA35QQ90"/>
<evidence type="ECO:0000256" key="1">
    <source>
        <dbReference type="SAM" id="MobiDB-lite"/>
    </source>
</evidence>
<keyword evidence="3" id="KW-1185">Reference proteome</keyword>
<evidence type="ECO:0000313" key="3">
    <source>
        <dbReference type="Proteomes" id="UP001178461"/>
    </source>
</evidence>
<feature type="compositionally biased region" description="Basic and acidic residues" evidence="1">
    <location>
        <begin position="53"/>
        <end position="66"/>
    </location>
</feature>
<protein>
    <submittedName>
        <fullName evidence="2">Uncharacterized protein</fullName>
    </submittedName>
</protein>
<reference evidence="2" key="1">
    <citation type="submission" date="2022-12" db="EMBL/GenBank/DDBJ databases">
        <authorList>
            <person name="Alioto T."/>
            <person name="Alioto T."/>
            <person name="Gomez Garrido J."/>
        </authorList>
    </citation>
    <scope>NUCLEOTIDE SEQUENCE</scope>
</reference>
<gene>
    <name evidence="2" type="ORF">PODLI_1B023803</name>
</gene>
<accession>A0AA35QQ90</accession>
<dbReference type="Proteomes" id="UP001178461">
    <property type="component" value="Unassembled WGS sequence"/>
</dbReference>